<protein>
    <submittedName>
        <fullName evidence="4">MerR family transcriptional regulator</fullName>
    </submittedName>
</protein>
<keyword evidence="2" id="KW-0812">Transmembrane</keyword>
<evidence type="ECO:0000313" key="5">
    <source>
        <dbReference type="EMBL" id="PTF14986.1"/>
    </source>
</evidence>
<feature type="transmembrane region" description="Helical" evidence="2">
    <location>
        <begin position="169"/>
        <end position="188"/>
    </location>
</feature>
<dbReference type="SUPFAM" id="SSF46955">
    <property type="entry name" value="Putative DNA-binding domain"/>
    <property type="match status" value="1"/>
</dbReference>
<dbReference type="GeneID" id="48887105"/>
<dbReference type="Proteomes" id="UP000242088">
    <property type="component" value="Unassembled WGS sequence"/>
</dbReference>
<evidence type="ECO:0000313" key="8">
    <source>
        <dbReference type="Proteomes" id="UP000242547"/>
    </source>
</evidence>
<organism evidence="4 8">
    <name type="scientific">Staphylococcus devriesei</name>
    <dbReference type="NCBI Taxonomy" id="586733"/>
    <lineage>
        <taxon>Bacteria</taxon>
        <taxon>Bacillati</taxon>
        <taxon>Bacillota</taxon>
        <taxon>Bacilli</taxon>
        <taxon>Bacillales</taxon>
        <taxon>Staphylococcaceae</taxon>
        <taxon>Staphylococcus</taxon>
    </lineage>
</organism>
<dbReference type="EMBL" id="PYZH01000024">
    <property type="protein sequence ID" value="PTF15811.1"/>
    <property type="molecule type" value="Genomic_DNA"/>
</dbReference>
<dbReference type="PANTHER" id="PTHR30204:SF96">
    <property type="entry name" value="CHROMOSOME-ANCHORING PROTEIN RACA"/>
    <property type="match status" value="1"/>
</dbReference>
<sequence>MSQYTIGELANHVGITVRTLQYYDHKGLLTAQRLEDSNRRIYNDEHLHQLQLILILKRFGCTLDEIKRLLHDESNLQTLKMILTLHKEELETSINNQKDILNNIEEVQNYISAQSNSPINHLTDIDKVMKQTSTLKSFKSKMWLSASVIGVIQYTSLLVSLLRSSIKPFIAVLPILITYGFTLTGVYFKRISYLCPNCQYVFKPTLKDFVLAKHTSKTRHLSCPKCHEKRYCIEVANK</sequence>
<evidence type="ECO:0000256" key="1">
    <source>
        <dbReference type="ARBA" id="ARBA00023125"/>
    </source>
</evidence>
<dbReference type="InterPro" id="IPR000551">
    <property type="entry name" value="MerR-type_HTH_dom"/>
</dbReference>
<keyword evidence="7" id="KW-1185">Reference proteome</keyword>
<dbReference type="PRINTS" id="PR00040">
    <property type="entry name" value="HTHMERR"/>
</dbReference>
<accession>A0A2K4DQ78</accession>
<dbReference type="EMBL" id="PYZL01000020">
    <property type="protein sequence ID" value="PTE73729.1"/>
    <property type="molecule type" value="Genomic_DNA"/>
</dbReference>
<dbReference type="InterPro" id="IPR047057">
    <property type="entry name" value="MerR_fam"/>
</dbReference>
<reference evidence="4" key="2">
    <citation type="submission" date="2018-03" db="EMBL/GenBank/DDBJ databases">
        <authorList>
            <person name="Keele B.F."/>
        </authorList>
    </citation>
    <scope>NUCLEOTIDE SEQUENCE</scope>
    <source>
        <strain evidence="6">SNUC 4143</strain>
        <strain evidence="4">SNUC 761</strain>
    </source>
</reference>
<feature type="transmembrane region" description="Helical" evidence="2">
    <location>
        <begin position="142"/>
        <end position="162"/>
    </location>
</feature>
<dbReference type="OrthoDB" id="9791488at2"/>
<dbReference type="CDD" id="cd01106">
    <property type="entry name" value="HTH_TipAL-Mta"/>
    <property type="match status" value="1"/>
</dbReference>
<gene>
    <name evidence="4" type="ORF">BUY44_04580</name>
    <name evidence="5" type="ORF">BUY47_03005</name>
    <name evidence="6" type="ORF">BUY48_05305</name>
</gene>
<feature type="domain" description="HTH merR-type" evidence="3">
    <location>
        <begin position="1"/>
        <end position="72"/>
    </location>
</feature>
<dbReference type="InterPro" id="IPR009061">
    <property type="entry name" value="DNA-bd_dom_put_sf"/>
</dbReference>
<keyword evidence="2" id="KW-1133">Transmembrane helix</keyword>
<dbReference type="EMBL" id="PYZI01000002">
    <property type="protein sequence ID" value="PTF14986.1"/>
    <property type="molecule type" value="Genomic_DNA"/>
</dbReference>
<reference evidence="7 8" key="1">
    <citation type="journal article" date="2016" name="Front. Microbiol.">
        <title>Comprehensive Phylogenetic Analysis of Bovine Non-aureus Staphylococci Species Based on Whole-Genome Sequencing.</title>
        <authorList>
            <person name="Naushad S."/>
            <person name="Barkema H.W."/>
            <person name="Luby C."/>
            <person name="Condas L.A."/>
            <person name="Nobrega D.B."/>
            <person name="Carson D.A."/>
            <person name="De Buck J."/>
        </authorList>
    </citation>
    <scope>NUCLEOTIDE SEQUENCE [LARGE SCALE GENOMIC DNA]</scope>
    <source>
        <strain evidence="5 7">SNUC 1409</strain>
        <strain evidence="6 9">SNUC 4143</strain>
        <strain evidence="4 8">SNUC 761</strain>
    </source>
</reference>
<evidence type="ECO:0000259" key="3">
    <source>
        <dbReference type="PROSITE" id="PS50937"/>
    </source>
</evidence>
<evidence type="ECO:0000313" key="7">
    <source>
        <dbReference type="Proteomes" id="UP000242088"/>
    </source>
</evidence>
<proteinExistence type="predicted"/>
<dbReference type="AlphaFoldDB" id="A0A2K4DQ78"/>
<evidence type="ECO:0000313" key="6">
    <source>
        <dbReference type="EMBL" id="PTF15811.1"/>
    </source>
</evidence>
<keyword evidence="1" id="KW-0238">DNA-binding</keyword>
<dbReference type="Proteomes" id="UP000243350">
    <property type="component" value="Unassembled WGS sequence"/>
</dbReference>
<reference evidence="5" key="3">
    <citation type="submission" date="2018-03" db="EMBL/GenBank/DDBJ databases">
        <authorList>
            <person name="Naushad S."/>
        </authorList>
    </citation>
    <scope>NUCLEOTIDE SEQUENCE</scope>
    <source>
        <strain evidence="5">SNUC 1409</strain>
    </source>
</reference>
<dbReference type="Proteomes" id="UP000242547">
    <property type="component" value="Unassembled WGS sequence"/>
</dbReference>
<dbReference type="Gene3D" id="1.10.1660.10">
    <property type="match status" value="1"/>
</dbReference>
<dbReference type="PROSITE" id="PS50937">
    <property type="entry name" value="HTH_MERR_2"/>
    <property type="match status" value="1"/>
</dbReference>
<evidence type="ECO:0000313" key="9">
    <source>
        <dbReference type="Proteomes" id="UP000243350"/>
    </source>
</evidence>
<evidence type="ECO:0000256" key="2">
    <source>
        <dbReference type="SAM" id="Phobius"/>
    </source>
</evidence>
<keyword evidence="2" id="KW-0472">Membrane</keyword>
<dbReference type="Pfam" id="PF13411">
    <property type="entry name" value="MerR_1"/>
    <property type="match status" value="1"/>
</dbReference>
<dbReference type="GO" id="GO:0003677">
    <property type="term" value="F:DNA binding"/>
    <property type="evidence" value="ECO:0007669"/>
    <property type="project" value="UniProtKB-KW"/>
</dbReference>
<dbReference type="PANTHER" id="PTHR30204">
    <property type="entry name" value="REDOX-CYCLING DRUG-SENSING TRANSCRIPTIONAL ACTIVATOR SOXR"/>
    <property type="match status" value="1"/>
</dbReference>
<name>A0A2K4DQ78_9STAP</name>
<evidence type="ECO:0000313" key="4">
    <source>
        <dbReference type="EMBL" id="PTE73729.1"/>
    </source>
</evidence>
<dbReference type="GO" id="GO:0003700">
    <property type="term" value="F:DNA-binding transcription factor activity"/>
    <property type="evidence" value="ECO:0007669"/>
    <property type="project" value="InterPro"/>
</dbReference>
<dbReference type="SMART" id="SM00422">
    <property type="entry name" value="HTH_MERR"/>
    <property type="match status" value="1"/>
</dbReference>
<comment type="caution">
    <text evidence="4">The sequence shown here is derived from an EMBL/GenBank/DDBJ whole genome shotgun (WGS) entry which is preliminary data.</text>
</comment>
<dbReference type="RefSeq" id="WP_103166177.1">
    <property type="nucleotide sequence ID" value="NZ_CP130489.1"/>
</dbReference>